<dbReference type="Gene3D" id="3.40.50.1100">
    <property type="match status" value="2"/>
</dbReference>
<dbReference type="GO" id="GO:1901605">
    <property type="term" value="P:alpha-amino acid metabolic process"/>
    <property type="evidence" value="ECO:0007669"/>
    <property type="project" value="UniProtKB-ARBA"/>
</dbReference>
<dbReference type="GO" id="GO:0019148">
    <property type="term" value="F:D-cysteine desulfhydrase activity"/>
    <property type="evidence" value="ECO:0007669"/>
    <property type="project" value="TreeGrafter"/>
</dbReference>
<evidence type="ECO:0000256" key="3">
    <source>
        <dbReference type="ARBA" id="ARBA00022898"/>
    </source>
</evidence>
<dbReference type="InterPro" id="IPR027278">
    <property type="entry name" value="ACCD_DCysDesulf"/>
</dbReference>
<feature type="active site" description="Nucleophile" evidence="4">
    <location>
        <position position="76"/>
    </location>
</feature>
<protein>
    <submittedName>
        <fullName evidence="7">Pyridoxal-phosphate dependent enzyme</fullName>
    </submittedName>
</protein>
<evidence type="ECO:0000259" key="6">
    <source>
        <dbReference type="Pfam" id="PF00291"/>
    </source>
</evidence>
<dbReference type="PANTHER" id="PTHR43780:SF2">
    <property type="entry name" value="1-AMINOCYCLOPROPANE-1-CARBOXYLATE DEAMINASE-RELATED"/>
    <property type="match status" value="1"/>
</dbReference>
<evidence type="ECO:0000256" key="2">
    <source>
        <dbReference type="ARBA" id="ARBA00008639"/>
    </source>
</evidence>
<evidence type="ECO:0000256" key="4">
    <source>
        <dbReference type="PIRSR" id="PIRSR006278-1"/>
    </source>
</evidence>
<sequence>MALTDLPRVPLGTFPTPLQHVADLAGMPGLRDVLVKRDDLTGFAWGGNKVRTLEFVLGDAVSLQADTIVVAGGPPSNFAALLAVAAAGQGIAVVQVCYGNPRDGAAALALSRRAGAAVEFTGSADRRSMDIHARELAGRLRAQGRRPYVVPRGGATPVGACGFAVAAAELVSQLAERRIGSASVVIPVGSGGSIAGLLAGLASTNGIEVVGVSVSRPVEEIEAQVATRAEECARLIGATGPLPRWRVVDGRGPGYGGGWPEADELAAALLQHSGFVADPVYNAKALLWLSSHRNELSGPVLYWSTGGALAAADELTTPAAAPTAVGEEVTS</sequence>
<dbReference type="EMBL" id="SJKB01000004">
    <property type="protein sequence ID" value="TCC62313.1"/>
    <property type="molecule type" value="Genomic_DNA"/>
</dbReference>
<dbReference type="PIRSF" id="PIRSF006278">
    <property type="entry name" value="ACCD_DCysDesulf"/>
    <property type="match status" value="1"/>
</dbReference>
<comment type="cofactor">
    <cofactor evidence="1">
        <name>pyridoxal 5'-phosphate</name>
        <dbReference type="ChEBI" id="CHEBI:597326"/>
    </cofactor>
</comment>
<dbReference type="Proteomes" id="UP000291144">
    <property type="component" value="Unassembled WGS sequence"/>
</dbReference>
<comment type="similarity">
    <text evidence="2">Belongs to the ACC deaminase/D-cysteine desulfhydrase family.</text>
</comment>
<feature type="modified residue" description="N6-(pyridoxal phosphate)lysine" evidence="5">
    <location>
        <position position="49"/>
    </location>
</feature>
<keyword evidence="3 5" id="KW-0663">Pyridoxal phosphate</keyword>
<comment type="caution">
    <text evidence="7">The sequence shown here is derived from an EMBL/GenBank/DDBJ whole genome shotgun (WGS) entry which is preliminary data.</text>
</comment>
<name>A0A4R0KND1_9ACTN</name>
<evidence type="ECO:0000256" key="1">
    <source>
        <dbReference type="ARBA" id="ARBA00001933"/>
    </source>
</evidence>
<accession>A0A4R0KND1</accession>
<organism evidence="7 8">
    <name type="scientific">Kribbella pittospori</name>
    <dbReference type="NCBI Taxonomy" id="722689"/>
    <lineage>
        <taxon>Bacteria</taxon>
        <taxon>Bacillati</taxon>
        <taxon>Actinomycetota</taxon>
        <taxon>Actinomycetes</taxon>
        <taxon>Propionibacteriales</taxon>
        <taxon>Kribbellaceae</taxon>
        <taxon>Kribbella</taxon>
    </lineage>
</organism>
<feature type="domain" description="Tryptophan synthase beta chain-like PALP" evidence="6">
    <location>
        <begin position="11"/>
        <end position="304"/>
    </location>
</feature>
<dbReference type="Pfam" id="PF00291">
    <property type="entry name" value="PALP"/>
    <property type="match status" value="1"/>
</dbReference>
<reference evidence="7 8" key="1">
    <citation type="submission" date="2019-02" db="EMBL/GenBank/DDBJ databases">
        <title>Kribbella capetownensis sp. nov. and Kribbella speibonae sp. nov., isolated from soil.</title>
        <authorList>
            <person name="Curtis S.M."/>
            <person name="Norton I."/>
            <person name="Everest G.J."/>
            <person name="Meyers P.R."/>
        </authorList>
    </citation>
    <scope>NUCLEOTIDE SEQUENCE [LARGE SCALE GENOMIC DNA]</scope>
    <source>
        <strain evidence="7 8">NRRL B-24813</strain>
    </source>
</reference>
<evidence type="ECO:0000313" key="7">
    <source>
        <dbReference type="EMBL" id="TCC62313.1"/>
    </source>
</evidence>
<keyword evidence="8" id="KW-1185">Reference proteome</keyword>
<dbReference type="AlphaFoldDB" id="A0A4R0KND1"/>
<dbReference type="InterPro" id="IPR036052">
    <property type="entry name" value="TrpB-like_PALP_sf"/>
</dbReference>
<dbReference type="PANTHER" id="PTHR43780">
    <property type="entry name" value="1-AMINOCYCLOPROPANE-1-CARBOXYLATE DEAMINASE-RELATED"/>
    <property type="match status" value="1"/>
</dbReference>
<dbReference type="RefSeq" id="WP_131356379.1">
    <property type="nucleotide sequence ID" value="NZ_SJKB01000004.1"/>
</dbReference>
<dbReference type="OrthoDB" id="9801249at2"/>
<gene>
    <name evidence="7" type="ORF">E0H73_16590</name>
</gene>
<dbReference type="InterPro" id="IPR001926">
    <property type="entry name" value="TrpB-like_PALP"/>
</dbReference>
<proteinExistence type="inferred from homology"/>
<evidence type="ECO:0000313" key="8">
    <source>
        <dbReference type="Proteomes" id="UP000291144"/>
    </source>
</evidence>
<evidence type="ECO:0000256" key="5">
    <source>
        <dbReference type="PIRSR" id="PIRSR006278-2"/>
    </source>
</evidence>
<dbReference type="SUPFAM" id="SSF53686">
    <property type="entry name" value="Tryptophan synthase beta subunit-like PLP-dependent enzymes"/>
    <property type="match status" value="1"/>
</dbReference>